<gene>
    <name evidence="1" type="ORF">QAD02_000705</name>
</gene>
<evidence type="ECO:0000313" key="2">
    <source>
        <dbReference type="Proteomes" id="UP001239111"/>
    </source>
</evidence>
<sequence length="253" mass="28899">MSLCGKLWNGYQKNEESDCCFVIEDDGDAEILFGETVSAHTDKSSFQLTYPMGKGALRIVESDSDCLREGNCFNDVIIDFYLDYIIQSMTHVSDRDRTHVFSSFFFPKLLGSEGLRRCTGVEMHTRVAKWTKGVNIFTKQYIIIPISLRKHWFVVVVCYPSFVGVVQAATEFIGKAKMRRPAILLFDSINKEDEEDVADAIRDYLSCEFKVKFAKEKQFTRANYESCTRTSPSRATTLTGAYICWNSSSDFSW</sequence>
<name>A0ACC2NFK4_9HYME</name>
<organism evidence="1 2">
    <name type="scientific">Eretmocerus hayati</name>
    <dbReference type="NCBI Taxonomy" id="131215"/>
    <lineage>
        <taxon>Eukaryota</taxon>
        <taxon>Metazoa</taxon>
        <taxon>Ecdysozoa</taxon>
        <taxon>Arthropoda</taxon>
        <taxon>Hexapoda</taxon>
        <taxon>Insecta</taxon>
        <taxon>Pterygota</taxon>
        <taxon>Neoptera</taxon>
        <taxon>Endopterygota</taxon>
        <taxon>Hymenoptera</taxon>
        <taxon>Apocrita</taxon>
        <taxon>Proctotrupomorpha</taxon>
        <taxon>Chalcidoidea</taxon>
        <taxon>Aphelinidae</taxon>
        <taxon>Aphelininae</taxon>
        <taxon>Eretmocerus</taxon>
    </lineage>
</organism>
<reference evidence="1" key="1">
    <citation type="submission" date="2023-04" db="EMBL/GenBank/DDBJ databases">
        <title>A chromosome-level genome assembly of the parasitoid wasp Eretmocerus hayati.</title>
        <authorList>
            <person name="Zhong Y."/>
            <person name="Liu S."/>
            <person name="Liu Y."/>
        </authorList>
    </citation>
    <scope>NUCLEOTIDE SEQUENCE</scope>
    <source>
        <strain evidence="1">ZJU_SS_LIU_2023</strain>
    </source>
</reference>
<dbReference type="EMBL" id="CM056743">
    <property type="protein sequence ID" value="KAJ8669446.1"/>
    <property type="molecule type" value="Genomic_DNA"/>
</dbReference>
<comment type="caution">
    <text evidence="1">The sequence shown here is derived from an EMBL/GenBank/DDBJ whole genome shotgun (WGS) entry which is preliminary data.</text>
</comment>
<proteinExistence type="predicted"/>
<keyword evidence="2" id="KW-1185">Reference proteome</keyword>
<dbReference type="Proteomes" id="UP001239111">
    <property type="component" value="Chromosome 3"/>
</dbReference>
<evidence type="ECO:0000313" key="1">
    <source>
        <dbReference type="EMBL" id="KAJ8669446.1"/>
    </source>
</evidence>
<accession>A0ACC2NFK4</accession>
<protein>
    <submittedName>
        <fullName evidence="1">Uncharacterized protein</fullName>
    </submittedName>
</protein>